<accession>A0A9D4LYZ7</accession>
<gene>
    <name evidence="2" type="ORF">DPMN_030906</name>
</gene>
<evidence type="ECO:0000313" key="2">
    <source>
        <dbReference type="EMBL" id="KAH3867770.1"/>
    </source>
</evidence>
<dbReference type="EMBL" id="JAIWYP010000002">
    <property type="protein sequence ID" value="KAH3867770.1"/>
    <property type="molecule type" value="Genomic_DNA"/>
</dbReference>
<reference evidence="2" key="1">
    <citation type="journal article" date="2019" name="bioRxiv">
        <title>The Genome of the Zebra Mussel, Dreissena polymorpha: A Resource for Invasive Species Research.</title>
        <authorList>
            <person name="McCartney M.A."/>
            <person name="Auch B."/>
            <person name="Kono T."/>
            <person name="Mallez S."/>
            <person name="Zhang Y."/>
            <person name="Obille A."/>
            <person name="Becker A."/>
            <person name="Abrahante J.E."/>
            <person name="Garbe J."/>
            <person name="Badalamenti J.P."/>
            <person name="Herman A."/>
            <person name="Mangelson H."/>
            <person name="Liachko I."/>
            <person name="Sullivan S."/>
            <person name="Sone E.D."/>
            <person name="Koren S."/>
            <person name="Silverstein K.A.T."/>
            <person name="Beckman K.B."/>
            <person name="Gohl D.M."/>
        </authorList>
    </citation>
    <scope>NUCLEOTIDE SEQUENCE</scope>
    <source>
        <strain evidence="2">Duluth1</strain>
        <tissue evidence="2">Whole animal</tissue>
    </source>
</reference>
<evidence type="ECO:0008006" key="4">
    <source>
        <dbReference type="Google" id="ProtNLM"/>
    </source>
</evidence>
<feature type="chain" id="PRO_5039105174" description="Beta-microseminoprotein" evidence="1">
    <location>
        <begin position="19"/>
        <end position="109"/>
    </location>
</feature>
<dbReference type="Proteomes" id="UP000828390">
    <property type="component" value="Unassembled WGS sequence"/>
</dbReference>
<keyword evidence="1" id="KW-0732">Signal</keyword>
<reference evidence="2" key="2">
    <citation type="submission" date="2020-11" db="EMBL/GenBank/DDBJ databases">
        <authorList>
            <person name="McCartney M.A."/>
            <person name="Auch B."/>
            <person name="Kono T."/>
            <person name="Mallez S."/>
            <person name="Becker A."/>
            <person name="Gohl D.M."/>
            <person name="Silverstein K.A.T."/>
            <person name="Koren S."/>
            <person name="Bechman K.B."/>
            <person name="Herman A."/>
            <person name="Abrahante J.E."/>
            <person name="Garbe J."/>
        </authorList>
    </citation>
    <scope>NUCLEOTIDE SEQUENCE</scope>
    <source>
        <strain evidence="2">Duluth1</strain>
        <tissue evidence="2">Whole animal</tissue>
    </source>
</reference>
<keyword evidence="3" id="KW-1185">Reference proteome</keyword>
<protein>
    <recommendedName>
        <fullName evidence="4">Beta-microseminoprotein</fullName>
    </recommendedName>
</protein>
<name>A0A9D4LYZ7_DREPO</name>
<dbReference type="AlphaFoldDB" id="A0A9D4LYZ7"/>
<comment type="caution">
    <text evidence="2">The sequence shown here is derived from an EMBL/GenBank/DDBJ whole genome shotgun (WGS) entry which is preliminary data.</text>
</comment>
<evidence type="ECO:0000313" key="3">
    <source>
        <dbReference type="Proteomes" id="UP000828390"/>
    </source>
</evidence>
<feature type="signal peptide" evidence="1">
    <location>
        <begin position="1"/>
        <end position="18"/>
    </location>
</feature>
<proteinExistence type="predicted"/>
<sequence>MDAKLLLVFIGIVQISSGMMIEKERVHGKVVKFCTHKGIRFLPKSNFIDYDECMTCECSDDGLSCYSMCSDLMAYDESQCTSVKIACQNKWVLTADTTKTCPEDMIPEY</sequence>
<organism evidence="2 3">
    <name type="scientific">Dreissena polymorpha</name>
    <name type="common">Zebra mussel</name>
    <name type="synonym">Mytilus polymorpha</name>
    <dbReference type="NCBI Taxonomy" id="45954"/>
    <lineage>
        <taxon>Eukaryota</taxon>
        <taxon>Metazoa</taxon>
        <taxon>Spiralia</taxon>
        <taxon>Lophotrochozoa</taxon>
        <taxon>Mollusca</taxon>
        <taxon>Bivalvia</taxon>
        <taxon>Autobranchia</taxon>
        <taxon>Heteroconchia</taxon>
        <taxon>Euheterodonta</taxon>
        <taxon>Imparidentia</taxon>
        <taxon>Neoheterodontei</taxon>
        <taxon>Myida</taxon>
        <taxon>Dreissenoidea</taxon>
        <taxon>Dreissenidae</taxon>
        <taxon>Dreissena</taxon>
    </lineage>
</organism>
<dbReference type="OrthoDB" id="6094746at2759"/>
<evidence type="ECO:0000256" key="1">
    <source>
        <dbReference type="SAM" id="SignalP"/>
    </source>
</evidence>
<dbReference type="Gene3D" id="2.60.40.1900">
    <property type="entry name" value="Beta-microseminoprotein (PSP94) domain"/>
    <property type="match status" value="1"/>
</dbReference>